<evidence type="ECO:0000313" key="2">
    <source>
        <dbReference type="EMBL" id="GAA0498276.1"/>
    </source>
</evidence>
<dbReference type="Proteomes" id="UP001499895">
    <property type="component" value="Unassembled WGS sequence"/>
</dbReference>
<comment type="caution">
    <text evidence="2">The sequence shown here is derived from an EMBL/GenBank/DDBJ whole genome shotgun (WGS) entry which is preliminary data.</text>
</comment>
<dbReference type="EMBL" id="BAAAHB010000187">
    <property type="protein sequence ID" value="GAA0498276.1"/>
    <property type="molecule type" value="Genomic_DNA"/>
</dbReference>
<feature type="transmembrane region" description="Helical" evidence="1">
    <location>
        <begin position="196"/>
        <end position="221"/>
    </location>
</feature>
<sequence>MSVNPPSGLRHTRNAPANLVRYFAVPVTAWAVLGALLLGLEVYVLASWAMDGGYRLASTASAGKSDGPVRAIDVMAPLSAVLGAALLALYLYRRYRIKQRLDFDTLLFAALLLASWQSPLMNWFHPVLVANTHVLGAVGSWGPYMPGWQGFGSHQEAELPLVTLSISVSALLAVLACSKIMTLIMDRWPGTSRVRLVLSGFLLAVLVDAAEPLLTFLGVVAWSRAVPEVTLWSGNWYQFPLYQMLATGLFTGALSALRCLRNVQGESWLERGAVRLPPAIRPWARLLAVVGGTNAALTLYTGLHILVSLVDGAPPAHLPDYFRPPTAY</sequence>
<gene>
    <name evidence="2" type="ORF">GCM10009544_66500</name>
</gene>
<keyword evidence="1" id="KW-0812">Transmembrane</keyword>
<evidence type="ECO:0000313" key="3">
    <source>
        <dbReference type="Proteomes" id="UP001499895"/>
    </source>
</evidence>
<dbReference type="Pfam" id="PF17198">
    <property type="entry name" value="AveC_like"/>
    <property type="match status" value="1"/>
</dbReference>
<protein>
    <recommendedName>
        <fullName evidence="4">DUF5135 domain-containing protein</fullName>
    </recommendedName>
</protein>
<keyword evidence="3" id="KW-1185">Reference proteome</keyword>
<dbReference type="InterPro" id="IPR033459">
    <property type="entry name" value="AveC-like"/>
</dbReference>
<evidence type="ECO:0008006" key="4">
    <source>
        <dbReference type="Google" id="ProtNLM"/>
    </source>
</evidence>
<proteinExistence type="predicted"/>
<evidence type="ECO:0000256" key="1">
    <source>
        <dbReference type="SAM" id="Phobius"/>
    </source>
</evidence>
<organism evidence="2 3">
    <name type="scientific">Streptomyces stramineus</name>
    <dbReference type="NCBI Taxonomy" id="173861"/>
    <lineage>
        <taxon>Bacteria</taxon>
        <taxon>Bacillati</taxon>
        <taxon>Actinomycetota</taxon>
        <taxon>Actinomycetes</taxon>
        <taxon>Kitasatosporales</taxon>
        <taxon>Streptomycetaceae</taxon>
        <taxon>Streptomyces</taxon>
    </lineage>
</organism>
<keyword evidence="1" id="KW-0472">Membrane</keyword>
<feature type="transmembrane region" description="Helical" evidence="1">
    <location>
        <begin position="20"/>
        <end position="46"/>
    </location>
</feature>
<name>A0ABP3LD38_9ACTN</name>
<reference evidence="3" key="1">
    <citation type="journal article" date="2019" name="Int. J. Syst. Evol. Microbiol.">
        <title>The Global Catalogue of Microorganisms (GCM) 10K type strain sequencing project: providing services to taxonomists for standard genome sequencing and annotation.</title>
        <authorList>
            <consortium name="The Broad Institute Genomics Platform"/>
            <consortium name="The Broad Institute Genome Sequencing Center for Infectious Disease"/>
            <person name="Wu L."/>
            <person name="Ma J."/>
        </authorList>
    </citation>
    <scope>NUCLEOTIDE SEQUENCE [LARGE SCALE GENOMIC DNA]</scope>
    <source>
        <strain evidence="3">JCM 10649</strain>
    </source>
</reference>
<feature type="transmembrane region" description="Helical" evidence="1">
    <location>
        <begin position="74"/>
        <end position="93"/>
    </location>
</feature>
<keyword evidence="1" id="KW-1133">Transmembrane helix</keyword>
<accession>A0ABP3LD38</accession>
<feature type="transmembrane region" description="Helical" evidence="1">
    <location>
        <begin position="161"/>
        <end position="184"/>
    </location>
</feature>
<feature type="transmembrane region" description="Helical" evidence="1">
    <location>
        <begin position="241"/>
        <end position="260"/>
    </location>
</feature>